<proteinExistence type="predicted"/>
<evidence type="ECO:0000313" key="1">
    <source>
        <dbReference type="EMBL" id="VDP40263.1"/>
    </source>
</evidence>
<dbReference type="AlphaFoldDB" id="A0A183K689"/>
<name>A0A183K689_9TREM</name>
<keyword evidence="2" id="KW-1185">Reference proteome</keyword>
<reference evidence="1 2" key="2">
    <citation type="submission" date="2018-11" db="EMBL/GenBank/DDBJ databases">
        <authorList>
            <consortium name="Pathogen Informatics"/>
        </authorList>
    </citation>
    <scope>NUCLEOTIDE SEQUENCE [LARGE SCALE GENOMIC DNA]</scope>
    <source>
        <strain evidence="1">Dakar</strain>
        <strain evidence="2">Dakar, Senegal</strain>
    </source>
</reference>
<evidence type="ECO:0000313" key="3">
    <source>
        <dbReference type="WBParaSite" id="SCUD_0001051401-mRNA-1"/>
    </source>
</evidence>
<evidence type="ECO:0000313" key="2">
    <source>
        <dbReference type="Proteomes" id="UP000279833"/>
    </source>
</evidence>
<reference evidence="3" key="1">
    <citation type="submission" date="2016-06" db="UniProtKB">
        <authorList>
            <consortium name="WormBaseParasite"/>
        </authorList>
    </citation>
    <scope>IDENTIFICATION</scope>
</reference>
<accession>A0A183K689</accession>
<sequence>MSNDQKPTRVKREWCDEPASIEVTPRGQHLTWTTPLTYQCTIDALKTLQHRGRYYRNMLVEVDTSESKTIALWVSSWRTTNWCALVVLDLDEDR</sequence>
<dbReference type="EMBL" id="UZAK01033827">
    <property type="protein sequence ID" value="VDP40263.1"/>
    <property type="molecule type" value="Genomic_DNA"/>
</dbReference>
<protein>
    <submittedName>
        <fullName evidence="3">Transposase</fullName>
    </submittedName>
</protein>
<gene>
    <name evidence="1" type="ORF">SCUD_LOCUS10514</name>
</gene>
<organism evidence="3">
    <name type="scientific">Schistosoma curassoni</name>
    <dbReference type="NCBI Taxonomy" id="6186"/>
    <lineage>
        <taxon>Eukaryota</taxon>
        <taxon>Metazoa</taxon>
        <taxon>Spiralia</taxon>
        <taxon>Lophotrochozoa</taxon>
        <taxon>Platyhelminthes</taxon>
        <taxon>Trematoda</taxon>
        <taxon>Digenea</taxon>
        <taxon>Strigeidida</taxon>
        <taxon>Schistosomatoidea</taxon>
        <taxon>Schistosomatidae</taxon>
        <taxon>Schistosoma</taxon>
    </lineage>
</organism>
<dbReference type="WBParaSite" id="SCUD_0001051401-mRNA-1">
    <property type="protein sequence ID" value="SCUD_0001051401-mRNA-1"/>
    <property type="gene ID" value="SCUD_0001051401"/>
</dbReference>
<dbReference type="Proteomes" id="UP000279833">
    <property type="component" value="Unassembled WGS sequence"/>
</dbReference>